<dbReference type="HAMAP" id="MF_00316">
    <property type="entry name" value="MobA"/>
    <property type="match status" value="1"/>
</dbReference>
<feature type="binding site" evidence="8">
    <location>
        <position position="23"/>
    </location>
    <ligand>
        <name>GTP</name>
        <dbReference type="ChEBI" id="CHEBI:37565"/>
    </ligand>
</feature>
<dbReference type="Pfam" id="PF12804">
    <property type="entry name" value="NTP_transf_3"/>
    <property type="match status" value="1"/>
</dbReference>
<accession>A0ABW0M4I2</accession>
<dbReference type="InterPro" id="IPR029044">
    <property type="entry name" value="Nucleotide-diphossugar_trans"/>
</dbReference>
<evidence type="ECO:0000256" key="8">
    <source>
        <dbReference type="HAMAP-Rule" id="MF_00316"/>
    </source>
</evidence>
<organism evidence="10 11">
    <name type="scientific">Cohnella suwonensis</name>
    <dbReference type="NCBI Taxonomy" id="696072"/>
    <lineage>
        <taxon>Bacteria</taxon>
        <taxon>Bacillati</taxon>
        <taxon>Bacillota</taxon>
        <taxon>Bacilli</taxon>
        <taxon>Bacillales</taxon>
        <taxon>Paenibacillaceae</taxon>
        <taxon>Cohnella</taxon>
    </lineage>
</organism>
<proteinExistence type="inferred from homology"/>
<name>A0ABW0M4I2_9BACL</name>
<keyword evidence="5 8" id="KW-0460">Magnesium</keyword>
<keyword evidence="10" id="KW-0548">Nucleotidyltransferase</keyword>
<dbReference type="SUPFAM" id="SSF53448">
    <property type="entry name" value="Nucleotide-diphospho-sugar transferases"/>
    <property type="match status" value="1"/>
</dbReference>
<evidence type="ECO:0000313" key="10">
    <source>
        <dbReference type="EMBL" id="MFC5471751.1"/>
    </source>
</evidence>
<feature type="domain" description="MobA-like NTP transferase" evidence="9">
    <location>
        <begin position="7"/>
        <end position="163"/>
    </location>
</feature>
<comment type="cofactor">
    <cofactor evidence="8">
        <name>Mg(2+)</name>
        <dbReference type="ChEBI" id="CHEBI:18420"/>
    </cofactor>
</comment>
<dbReference type="CDD" id="cd02503">
    <property type="entry name" value="MobA"/>
    <property type="match status" value="1"/>
</dbReference>
<evidence type="ECO:0000256" key="2">
    <source>
        <dbReference type="ARBA" id="ARBA00022679"/>
    </source>
</evidence>
<dbReference type="RefSeq" id="WP_209744063.1">
    <property type="nucleotide sequence ID" value="NZ_JBHSMH010000111.1"/>
</dbReference>
<comment type="function">
    <text evidence="8">Transfers a GMP moiety from GTP to Mo-molybdopterin (Mo-MPT) cofactor (Moco or molybdenum cofactor) to form Mo-molybdopterin guanine dinucleotide (Mo-MGD) cofactor.</text>
</comment>
<dbReference type="InterPro" id="IPR013482">
    <property type="entry name" value="Molybde_CF_guanTrfase"/>
</dbReference>
<feature type="binding site" evidence="8">
    <location>
        <position position="69"/>
    </location>
    <ligand>
        <name>GTP</name>
        <dbReference type="ChEBI" id="CHEBI:37565"/>
    </ligand>
</feature>
<keyword evidence="2 8" id="KW-0808">Transferase</keyword>
<evidence type="ECO:0000256" key="6">
    <source>
        <dbReference type="ARBA" id="ARBA00023134"/>
    </source>
</evidence>
<comment type="subcellular location">
    <subcellularLocation>
        <location evidence="8">Cytoplasm</location>
    </subcellularLocation>
</comment>
<comment type="catalytic activity">
    <reaction evidence="8">
        <text>Mo-molybdopterin + GTP + H(+) = Mo-molybdopterin guanine dinucleotide + diphosphate</text>
        <dbReference type="Rhea" id="RHEA:34243"/>
        <dbReference type="ChEBI" id="CHEBI:15378"/>
        <dbReference type="ChEBI" id="CHEBI:33019"/>
        <dbReference type="ChEBI" id="CHEBI:37565"/>
        <dbReference type="ChEBI" id="CHEBI:71302"/>
        <dbReference type="ChEBI" id="CHEBI:71310"/>
        <dbReference type="EC" id="2.7.7.77"/>
    </reaction>
</comment>
<reference evidence="11" key="1">
    <citation type="journal article" date="2019" name="Int. J. Syst. Evol. Microbiol.">
        <title>The Global Catalogue of Microorganisms (GCM) 10K type strain sequencing project: providing services to taxonomists for standard genome sequencing and annotation.</title>
        <authorList>
            <consortium name="The Broad Institute Genomics Platform"/>
            <consortium name="The Broad Institute Genome Sequencing Center for Infectious Disease"/>
            <person name="Wu L."/>
            <person name="Ma J."/>
        </authorList>
    </citation>
    <scope>NUCLEOTIDE SEQUENCE [LARGE SCALE GENOMIC DNA]</scope>
    <source>
        <strain evidence="11">CCUG 57113</strain>
    </source>
</reference>
<comment type="domain">
    <text evidence="8">The N-terminal domain determines nucleotide recognition and specific binding, while the C-terminal domain determines the specific binding to the target protein.</text>
</comment>
<dbReference type="Proteomes" id="UP001596105">
    <property type="component" value="Unassembled WGS sequence"/>
</dbReference>
<dbReference type="InterPro" id="IPR025877">
    <property type="entry name" value="MobA-like_NTP_Trfase"/>
</dbReference>
<feature type="binding site" evidence="8">
    <location>
        <begin position="10"/>
        <end position="12"/>
    </location>
    <ligand>
        <name>GTP</name>
        <dbReference type="ChEBI" id="CHEBI:37565"/>
    </ligand>
</feature>
<feature type="binding site" evidence="8">
    <location>
        <position position="98"/>
    </location>
    <ligand>
        <name>GTP</name>
        <dbReference type="ChEBI" id="CHEBI:37565"/>
    </ligand>
</feature>
<sequence length="216" mass="23668">MREDRSVVILAGGRGRRMGGANKALLRLGGETLLERQLREAAKWTDEVIVVSNEPIPLLQDFGVRVVPDVYPGEGPLAGLHAGLSATTRRYVWVLACDQPYPSAEAAELLLRCLSEATEAPEATEATEAAVSVIGGRAQPLHAVYRQEVVARAASLLADGVRRLNDLLSGISWIPVTEERFVRSGIPASFAEDIDTPEQYEREMRLLRDGRPTKER</sequence>
<dbReference type="EMBL" id="JBHSMH010000111">
    <property type="protein sequence ID" value="MFC5471751.1"/>
    <property type="molecule type" value="Genomic_DNA"/>
</dbReference>
<keyword evidence="6 8" id="KW-0342">GTP-binding</keyword>
<dbReference type="PANTHER" id="PTHR19136:SF81">
    <property type="entry name" value="MOLYBDENUM COFACTOR GUANYLYLTRANSFERASE"/>
    <property type="match status" value="1"/>
</dbReference>
<evidence type="ECO:0000256" key="3">
    <source>
        <dbReference type="ARBA" id="ARBA00022723"/>
    </source>
</evidence>
<evidence type="ECO:0000256" key="4">
    <source>
        <dbReference type="ARBA" id="ARBA00022741"/>
    </source>
</evidence>
<keyword evidence="4 8" id="KW-0547">Nucleotide-binding</keyword>
<feature type="binding site" evidence="8">
    <location>
        <position position="98"/>
    </location>
    <ligand>
        <name>Mg(2+)</name>
        <dbReference type="ChEBI" id="CHEBI:18420"/>
    </ligand>
</feature>
<dbReference type="PANTHER" id="PTHR19136">
    <property type="entry name" value="MOLYBDENUM COFACTOR GUANYLYLTRANSFERASE"/>
    <property type="match status" value="1"/>
</dbReference>
<protein>
    <recommendedName>
        <fullName evidence="8">Probable molybdenum cofactor guanylyltransferase</fullName>
        <shortName evidence="8">MoCo guanylyltransferase</shortName>
        <ecNumber evidence="8">2.7.7.77</ecNumber>
    </recommendedName>
    <alternativeName>
        <fullName evidence="8">GTP:molybdopterin guanylyltransferase</fullName>
    </alternativeName>
    <alternativeName>
        <fullName evidence="8">Mo-MPT guanylyltransferase</fullName>
    </alternativeName>
    <alternativeName>
        <fullName evidence="8">Molybdopterin guanylyltransferase</fullName>
    </alternativeName>
    <alternativeName>
        <fullName evidence="8">Molybdopterin-guanine dinucleotide synthase</fullName>
        <shortName evidence="8">MGD synthase</shortName>
    </alternativeName>
</protein>
<evidence type="ECO:0000256" key="5">
    <source>
        <dbReference type="ARBA" id="ARBA00022842"/>
    </source>
</evidence>
<dbReference type="GO" id="GO:0016779">
    <property type="term" value="F:nucleotidyltransferase activity"/>
    <property type="evidence" value="ECO:0007669"/>
    <property type="project" value="UniProtKB-KW"/>
</dbReference>
<dbReference type="Gene3D" id="3.90.550.10">
    <property type="entry name" value="Spore Coat Polysaccharide Biosynthesis Protein SpsA, Chain A"/>
    <property type="match status" value="1"/>
</dbReference>
<evidence type="ECO:0000313" key="11">
    <source>
        <dbReference type="Proteomes" id="UP001596105"/>
    </source>
</evidence>
<evidence type="ECO:0000259" key="9">
    <source>
        <dbReference type="Pfam" id="PF12804"/>
    </source>
</evidence>
<keyword evidence="3 8" id="KW-0479">Metal-binding</keyword>
<comment type="similarity">
    <text evidence="8">Belongs to the MobA family.</text>
</comment>
<gene>
    <name evidence="8" type="primary">mobA</name>
    <name evidence="10" type="ORF">ACFPPD_24025</name>
</gene>
<dbReference type="EC" id="2.7.7.77" evidence="8"/>
<comment type="caution">
    <text evidence="10">The sequence shown here is derived from an EMBL/GenBank/DDBJ whole genome shotgun (WGS) entry which is preliminary data.</text>
</comment>
<keyword evidence="1 8" id="KW-0963">Cytoplasm</keyword>
<keyword evidence="7 8" id="KW-0501">Molybdenum cofactor biosynthesis</keyword>
<evidence type="ECO:0000256" key="7">
    <source>
        <dbReference type="ARBA" id="ARBA00023150"/>
    </source>
</evidence>
<evidence type="ECO:0000256" key="1">
    <source>
        <dbReference type="ARBA" id="ARBA00022490"/>
    </source>
</evidence>
<comment type="caution">
    <text evidence="8">Lacks conserved residue(s) required for the propagation of feature annotation.</text>
</comment>
<keyword evidence="11" id="KW-1185">Reference proteome</keyword>